<feature type="non-terminal residue" evidence="1">
    <location>
        <position position="62"/>
    </location>
</feature>
<dbReference type="Proteomes" id="UP000789702">
    <property type="component" value="Unassembled WGS sequence"/>
</dbReference>
<protein>
    <submittedName>
        <fullName evidence="1">13634_t:CDS:1</fullName>
    </submittedName>
</protein>
<organism evidence="1 2">
    <name type="scientific">Dentiscutata heterogama</name>
    <dbReference type="NCBI Taxonomy" id="1316150"/>
    <lineage>
        <taxon>Eukaryota</taxon>
        <taxon>Fungi</taxon>
        <taxon>Fungi incertae sedis</taxon>
        <taxon>Mucoromycota</taxon>
        <taxon>Glomeromycotina</taxon>
        <taxon>Glomeromycetes</taxon>
        <taxon>Diversisporales</taxon>
        <taxon>Gigasporaceae</taxon>
        <taxon>Dentiscutata</taxon>
    </lineage>
</organism>
<comment type="caution">
    <text evidence="1">The sequence shown here is derived from an EMBL/GenBank/DDBJ whole genome shotgun (WGS) entry which is preliminary data.</text>
</comment>
<dbReference type="EMBL" id="CAJVPU010036429">
    <property type="protein sequence ID" value="CAG8730076.1"/>
    <property type="molecule type" value="Genomic_DNA"/>
</dbReference>
<keyword evidence="2" id="KW-1185">Reference proteome</keyword>
<accession>A0ACA9PZ69</accession>
<sequence>MKLTNLLTKQAAAWMKTMEKNLVISNEKCLVSDIKNYFNQTNTIDDPSNLIEFKKLNASSLD</sequence>
<proteinExistence type="predicted"/>
<name>A0ACA9PZ69_9GLOM</name>
<evidence type="ECO:0000313" key="1">
    <source>
        <dbReference type="EMBL" id="CAG8730076.1"/>
    </source>
</evidence>
<reference evidence="1" key="1">
    <citation type="submission" date="2021-06" db="EMBL/GenBank/DDBJ databases">
        <authorList>
            <person name="Kallberg Y."/>
            <person name="Tangrot J."/>
            <person name="Rosling A."/>
        </authorList>
    </citation>
    <scope>NUCLEOTIDE SEQUENCE</scope>
    <source>
        <strain evidence="1">IL203A</strain>
    </source>
</reference>
<gene>
    <name evidence="1" type="ORF">DHETER_LOCUS13380</name>
</gene>
<evidence type="ECO:0000313" key="2">
    <source>
        <dbReference type="Proteomes" id="UP000789702"/>
    </source>
</evidence>